<organism evidence="1 2">
    <name type="scientific">Trypanosoma brucei gambiense (strain MHOM/CI/86/DAL972)</name>
    <dbReference type="NCBI Taxonomy" id="679716"/>
    <lineage>
        <taxon>Eukaryota</taxon>
        <taxon>Discoba</taxon>
        <taxon>Euglenozoa</taxon>
        <taxon>Kinetoplastea</taxon>
        <taxon>Metakinetoplastina</taxon>
        <taxon>Trypanosomatida</taxon>
        <taxon>Trypanosomatidae</taxon>
        <taxon>Trypanosoma</taxon>
    </lineage>
</organism>
<dbReference type="EMBL" id="FN554974">
    <property type="protein sequence ID" value="CBH18159.1"/>
    <property type="molecule type" value="Genomic_DNA"/>
</dbReference>
<dbReference type="GeneID" id="23866440"/>
<sequence length="115" mass="12498">MLLWACFGANSSCFRPFRRFKGVFMTLGPLSRMYGITKEPPAFLISVTVPPCSQATASDGGGPAALCWDTTLFSCPPPGFPHHTRRYVVGDSYFLAVAASGARYAEGKLQEGWRS</sequence>
<name>D0A908_TRYB9</name>
<gene>
    <name evidence="1" type="ORF">TbgDal_XI12780</name>
</gene>
<dbReference type="Proteomes" id="UP000002316">
    <property type="component" value="Chromosome 11"/>
</dbReference>
<protein>
    <submittedName>
        <fullName evidence="1">Uncharacterized protein</fullName>
    </submittedName>
</protein>
<reference evidence="2" key="1">
    <citation type="journal article" date="2010" name="PLoS Negl. Trop. Dis.">
        <title>The genome sequence of Trypanosoma brucei gambiense, causative agent of chronic human african trypanosomiasis.</title>
        <authorList>
            <person name="Jackson A.P."/>
            <person name="Sanders M."/>
            <person name="Berry A."/>
            <person name="McQuillan J."/>
            <person name="Aslett M.A."/>
            <person name="Quail M.A."/>
            <person name="Chukualim B."/>
            <person name="Capewell P."/>
            <person name="MacLeod A."/>
            <person name="Melville S.E."/>
            <person name="Gibson W."/>
            <person name="Barry J.D."/>
            <person name="Berriman M."/>
            <person name="Hertz-Fowler C."/>
        </authorList>
    </citation>
    <scope>NUCLEOTIDE SEQUENCE [LARGE SCALE GENOMIC DNA]</scope>
    <source>
        <strain evidence="2">MHOM/CI/86/DAL972</strain>
    </source>
</reference>
<dbReference type="AlphaFoldDB" id="D0A908"/>
<evidence type="ECO:0000313" key="2">
    <source>
        <dbReference type="Proteomes" id="UP000002316"/>
    </source>
</evidence>
<evidence type="ECO:0000313" key="1">
    <source>
        <dbReference type="EMBL" id="CBH18159.1"/>
    </source>
</evidence>
<dbReference type="RefSeq" id="XP_011780423.1">
    <property type="nucleotide sequence ID" value="XM_011782121.1"/>
</dbReference>
<accession>D0A908</accession>
<dbReference type="KEGG" id="tbg:TbgDal_XI12780"/>
<proteinExistence type="predicted"/>